<evidence type="ECO:0000259" key="9">
    <source>
        <dbReference type="SMART" id="SM01083"/>
    </source>
</evidence>
<evidence type="ECO:0000256" key="3">
    <source>
        <dbReference type="ARBA" id="ARBA00022664"/>
    </source>
</evidence>
<keyword evidence="5" id="KW-0175">Coiled coil</keyword>
<dbReference type="InterPro" id="IPR051376">
    <property type="entry name" value="CWC25_splicing_factor"/>
</dbReference>
<evidence type="ECO:0000256" key="7">
    <source>
        <dbReference type="ARBA" id="ARBA00023242"/>
    </source>
</evidence>
<name>A0A4P9WLU2_9FUNG</name>
<keyword evidence="3" id="KW-0507">mRNA processing</keyword>
<protein>
    <submittedName>
        <fullName evidence="10">Pre-mRNA splicing factor-domain-containing protein</fullName>
    </submittedName>
</protein>
<dbReference type="SMART" id="SM01083">
    <property type="entry name" value="Cir_N"/>
    <property type="match status" value="1"/>
</dbReference>
<keyword evidence="7" id="KW-0539">Nucleus</keyword>
<dbReference type="PANTHER" id="PTHR16196">
    <property type="entry name" value="CELL CYCLE CONTROL PROTEIN CWF25"/>
    <property type="match status" value="1"/>
</dbReference>
<dbReference type="GO" id="GO:0005684">
    <property type="term" value="C:U2-type spliceosomal complex"/>
    <property type="evidence" value="ECO:0007669"/>
    <property type="project" value="TreeGrafter"/>
</dbReference>
<evidence type="ECO:0000256" key="8">
    <source>
        <dbReference type="SAM" id="MobiDB-lite"/>
    </source>
</evidence>
<feature type="compositionally biased region" description="Basic and acidic residues" evidence="8">
    <location>
        <begin position="19"/>
        <end position="43"/>
    </location>
</feature>
<dbReference type="GO" id="GO:0000398">
    <property type="term" value="P:mRNA splicing, via spliceosome"/>
    <property type="evidence" value="ECO:0007669"/>
    <property type="project" value="TreeGrafter"/>
</dbReference>
<comment type="subcellular location">
    <subcellularLocation>
        <location evidence="1">Nucleus</location>
    </subcellularLocation>
</comment>
<evidence type="ECO:0000256" key="5">
    <source>
        <dbReference type="ARBA" id="ARBA00023054"/>
    </source>
</evidence>
<proteinExistence type="inferred from homology"/>
<evidence type="ECO:0000256" key="4">
    <source>
        <dbReference type="ARBA" id="ARBA00022728"/>
    </source>
</evidence>
<dbReference type="EMBL" id="KZ994039">
    <property type="protein sequence ID" value="RKO94021.1"/>
    <property type="molecule type" value="Genomic_DNA"/>
</dbReference>
<gene>
    <name evidence="10" type="ORF">BDK51DRAFT_5811</name>
</gene>
<evidence type="ECO:0000256" key="6">
    <source>
        <dbReference type="ARBA" id="ARBA00023187"/>
    </source>
</evidence>
<sequence>MGGGDLNLKKSWHPGTLRNQEKVWKKERAADEERKKTEQLLKEKNEERQMLELQALSEAAGKQKKRAERLDWMYSSGAGGNQSMVDEDREAYLLGKKRVDKLIETGKNLDDVSGMDASAVFARNASTAYGITANTIRDTQNKVRDDPLLAIKRREQASLQAVLSNPLKVKEL</sequence>
<evidence type="ECO:0000313" key="11">
    <source>
        <dbReference type="Proteomes" id="UP000269721"/>
    </source>
</evidence>
<evidence type="ECO:0000313" key="10">
    <source>
        <dbReference type="EMBL" id="RKO94021.1"/>
    </source>
</evidence>
<keyword evidence="6" id="KW-0508">mRNA splicing</keyword>
<keyword evidence="11" id="KW-1185">Reference proteome</keyword>
<feature type="region of interest" description="Disordered" evidence="8">
    <location>
        <begin position="1"/>
        <end position="43"/>
    </location>
</feature>
<keyword evidence="4" id="KW-0747">Spliceosome</keyword>
<dbReference type="InterPro" id="IPR019339">
    <property type="entry name" value="CIR_N_dom"/>
</dbReference>
<feature type="non-terminal residue" evidence="10">
    <location>
        <position position="172"/>
    </location>
</feature>
<dbReference type="AlphaFoldDB" id="A0A4P9WLU2"/>
<comment type="similarity">
    <text evidence="2">Belongs to the CWC25 family.</text>
</comment>
<dbReference type="Pfam" id="PF10197">
    <property type="entry name" value="Cir_N"/>
    <property type="match status" value="1"/>
</dbReference>
<organism evidence="10 11">
    <name type="scientific">Blyttiomyces helicus</name>
    <dbReference type="NCBI Taxonomy" id="388810"/>
    <lineage>
        <taxon>Eukaryota</taxon>
        <taxon>Fungi</taxon>
        <taxon>Fungi incertae sedis</taxon>
        <taxon>Chytridiomycota</taxon>
        <taxon>Chytridiomycota incertae sedis</taxon>
        <taxon>Chytridiomycetes</taxon>
        <taxon>Chytridiomycetes incertae sedis</taxon>
        <taxon>Blyttiomyces</taxon>
    </lineage>
</organism>
<feature type="domain" description="CBF1-interacting co-repressor CIR N-terminal" evidence="9">
    <location>
        <begin position="11"/>
        <end position="47"/>
    </location>
</feature>
<evidence type="ECO:0000256" key="1">
    <source>
        <dbReference type="ARBA" id="ARBA00004123"/>
    </source>
</evidence>
<dbReference type="InterPro" id="IPR022209">
    <property type="entry name" value="CWC25"/>
</dbReference>
<reference evidence="11" key="1">
    <citation type="journal article" date="2018" name="Nat. Microbiol.">
        <title>Leveraging single-cell genomics to expand the fungal tree of life.</title>
        <authorList>
            <person name="Ahrendt S.R."/>
            <person name="Quandt C.A."/>
            <person name="Ciobanu D."/>
            <person name="Clum A."/>
            <person name="Salamov A."/>
            <person name="Andreopoulos B."/>
            <person name="Cheng J.F."/>
            <person name="Woyke T."/>
            <person name="Pelin A."/>
            <person name="Henrissat B."/>
            <person name="Reynolds N.K."/>
            <person name="Benny G.L."/>
            <person name="Smith M.E."/>
            <person name="James T.Y."/>
            <person name="Grigoriev I.V."/>
        </authorList>
    </citation>
    <scope>NUCLEOTIDE SEQUENCE [LARGE SCALE GENOMIC DNA]</scope>
</reference>
<dbReference type="Pfam" id="PF12542">
    <property type="entry name" value="CWC25"/>
    <property type="match status" value="1"/>
</dbReference>
<dbReference type="PANTHER" id="PTHR16196:SF0">
    <property type="entry name" value="PRE-MRNA-SPLICING FACTOR CWC25 HOMOLOG"/>
    <property type="match status" value="1"/>
</dbReference>
<evidence type="ECO:0000256" key="2">
    <source>
        <dbReference type="ARBA" id="ARBA00006695"/>
    </source>
</evidence>
<dbReference type="Proteomes" id="UP000269721">
    <property type="component" value="Unassembled WGS sequence"/>
</dbReference>
<dbReference type="OrthoDB" id="21123at2759"/>
<accession>A0A4P9WLU2</accession>